<dbReference type="AlphaFoldDB" id="A0A2G5I3A0"/>
<dbReference type="PROSITE" id="PS50850">
    <property type="entry name" value="MFS"/>
    <property type="match status" value="1"/>
</dbReference>
<feature type="transmembrane region" description="Helical" evidence="10">
    <location>
        <begin position="526"/>
        <end position="549"/>
    </location>
</feature>
<dbReference type="EMBL" id="LKMD01000101">
    <property type="protein sequence ID" value="PIA99296.1"/>
    <property type="molecule type" value="Genomic_DNA"/>
</dbReference>
<feature type="compositionally biased region" description="Basic and acidic residues" evidence="9">
    <location>
        <begin position="12"/>
        <end position="24"/>
    </location>
</feature>
<evidence type="ECO:0000256" key="9">
    <source>
        <dbReference type="SAM" id="MobiDB-lite"/>
    </source>
</evidence>
<dbReference type="GO" id="GO:0005886">
    <property type="term" value="C:plasma membrane"/>
    <property type="evidence" value="ECO:0007669"/>
    <property type="project" value="TreeGrafter"/>
</dbReference>
<keyword evidence="3 10" id="KW-1133">Transmembrane helix</keyword>
<proteinExistence type="inferred from homology"/>
<dbReference type="Gene3D" id="1.20.1250.20">
    <property type="entry name" value="MFS general substrate transporter like domains"/>
    <property type="match status" value="1"/>
</dbReference>
<dbReference type="EMBL" id="CP134186">
    <property type="protein sequence ID" value="WPB00735.1"/>
    <property type="molecule type" value="Genomic_DNA"/>
</dbReference>
<keyword evidence="4 10" id="KW-0472">Membrane</keyword>
<feature type="transmembrane region" description="Helical" evidence="10">
    <location>
        <begin position="385"/>
        <end position="411"/>
    </location>
</feature>
<dbReference type="InterPro" id="IPR020846">
    <property type="entry name" value="MFS_dom"/>
</dbReference>
<comment type="function">
    <text evidence="6">MFS transporter; part of the gene cluster that mediates the biosynthesis of cercosporin, a light-activated, non-host-selective toxin. The perylenequinone chromophore of cercosporin absorbs light energy to attain an electronically-activated triplet state and produces active oxygen species such as the hydroxyl radical, superoxide, hydrogen peroxide or singlet oxygen upon reaction with oxygen molecules. These reactive oxygen species cause damage to various cellular components including lipids, proteins and nucleic acids. Responsible for secretion and accumulation of cercosporin, but does not play any roles in self-protection against the toxicity of cercosporin.</text>
</comment>
<dbReference type="PANTHER" id="PTHR23502:SF49">
    <property type="entry name" value="MAJOR FACILITATOR SUPERFAMILY (MFS) PROFILE DOMAIN-CONTAINING PROTEIN"/>
    <property type="match status" value="1"/>
</dbReference>
<feature type="transmembrane region" description="Helical" evidence="10">
    <location>
        <begin position="457"/>
        <end position="477"/>
    </location>
</feature>
<comment type="subcellular location">
    <subcellularLocation>
        <location evidence="1">Membrane</location>
        <topology evidence="1">Multi-pass membrane protein</topology>
    </subcellularLocation>
</comment>
<dbReference type="InterPro" id="IPR011701">
    <property type="entry name" value="MFS"/>
</dbReference>
<feature type="transmembrane region" description="Helical" evidence="10">
    <location>
        <begin position="489"/>
        <end position="514"/>
    </location>
</feature>
<feature type="transmembrane region" description="Helical" evidence="10">
    <location>
        <begin position="432"/>
        <end position="451"/>
    </location>
</feature>
<dbReference type="Pfam" id="PF07690">
    <property type="entry name" value="MFS_1"/>
    <property type="match status" value="1"/>
</dbReference>
<evidence type="ECO:0000256" key="5">
    <source>
        <dbReference type="ARBA" id="ARBA00038347"/>
    </source>
</evidence>
<dbReference type="FunFam" id="1.20.1250.20:FF:000011">
    <property type="entry name" value="MFS multidrug transporter, putative"/>
    <property type="match status" value="1"/>
</dbReference>
<dbReference type="OrthoDB" id="9986881at2759"/>
<feature type="compositionally biased region" description="Polar residues" evidence="9">
    <location>
        <begin position="25"/>
        <end position="38"/>
    </location>
</feature>
<evidence type="ECO:0000313" key="14">
    <source>
        <dbReference type="Proteomes" id="UP000230605"/>
    </source>
</evidence>
<evidence type="ECO:0000256" key="7">
    <source>
        <dbReference type="ARBA" id="ARBA00069139"/>
    </source>
</evidence>
<evidence type="ECO:0000256" key="3">
    <source>
        <dbReference type="ARBA" id="ARBA00022989"/>
    </source>
</evidence>
<feature type="transmembrane region" description="Helical" evidence="10">
    <location>
        <begin position="280"/>
        <end position="306"/>
    </location>
</feature>
<feature type="transmembrane region" description="Helical" evidence="10">
    <location>
        <begin position="159"/>
        <end position="179"/>
    </location>
</feature>
<evidence type="ECO:0000313" key="15">
    <source>
        <dbReference type="Proteomes" id="UP001302367"/>
    </source>
</evidence>
<evidence type="ECO:0000256" key="8">
    <source>
        <dbReference type="ARBA" id="ARBA00077167"/>
    </source>
</evidence>
<evidence type="ECO:0000313" key="13">
    <source>
        <dbReference type="EMBL" id="WPB00735.1"/>
    </source>
</evidence>
<keyword evidence="15" id="KW-1185">Reference proteome</keyword>
<dbReference type="InterPro" id="IPR036259">
    <property type="entry name" value="MFS_trans_sf"/>
</dbReference>
<comment type="similarity">
    <text evidence="5">Belongs to the major facilitator superfamily. CAR1 family.</text>
</comment>
<sequence>MEPSASSSKDFGASRDEEKHEEGRASNSDDNESTSPATETDLEKQETAQEPIRSPSQSRHERKRSASRSRSQSWPPLARLVSHISLRRNRSQPGEPAFQVKFDDNDPANPRGWSNGYKAWITVQLGFLALVGSIGSSIISPAQPIISEYVGVSEEVTVLVVALYVLGFAVGPSAWAPISEVYGRKWSILPAIAVLGLFSIGTATSKNAASVFVTRFFGGVCGSAPISNVSAALGDMYEPKARGIAMTFYAIMVVGGPTLGPTVGAALTANRNLGWRWTQYIEAIFAFAMVVLTLICLPELYAPVILKRKAVKLRKDTGDDRYWHPHEAERMTLSNILTKYFARPLRMLLTEPMVACIACYASYVYAILYTTLQVFPIVFREDRGWGLIVATTPFLGLFVGVLFAVGINLANQSYYAREVAKNKGRAAPEARLPPMLVGGILFSGGLFWFGWTADPKYHWSLPIVATAFIGAGFNTIFQQCLNYLVDVYGLYAASATSANTILRSLLACGLPLAAKPMFHGLGVGPATSILGGISCLALPVPIIFMKIGLRLRKKSKFAPVLED</sequence>
<evidence type="ECO:0000256" key="10">
    <source>
        <dbReference type="SAM" id="Phobius"/>
    </source>
</evidence>
<feature type="transmembrane region" description="Helical" evidence="10">
    <location>
        <begin position="216"/>
        <end position="234"/>
    </location>
</feature>
<evidence type="ECO:0000256" key="4">
    <source>
        <dbReference type="ARBA" id="ARBA00023136"/>
    </source>
</evidence>
<feature type="region of interest" description="Disordered" evidence="9">
    <location>
        <begin position="1"/>
        <end position="75"/>
    </location>
</feature>
<organism evidence="12 14">
    <name type="scientific">Cercospora beticola</name>
    <name type="common">Sugarbeet leaf spot fungus</name>
    <dbReference type="NCBI Taxonomy" id="122368"/>
    <lineage>
        <taxon>Eukaryota</taxon>
        <taxon>Fungi</taxon>
        <taxon>Dikarya</taxon>
        <taxon>Ascomycota</taxon>
        <taxon>Pezizomycotina</taxon>
        <taxon>Dothideomycetes</taxon>
        <taxon>Dothideomycetidae</taxon>
        <taxon>Mycosphaerellales</taxon>
        <taxon>Mycosphaerellaceae</taxon>
        <taxon>Cercospora</taxon>
    </lineage>
</organism>
<evidence type="ECO:0000256" key="1">
    <source>
        <dbReference type="ARBA" id="ARBA00004141"/>
    </source>
</evidence>
<evidence type="ECO:0000313" key="12">
    <source>
        <dbReference type="EMBL" id="PIA99296.1"/>
    </source>
</evidence>
<dbReference type="CDD" id="cd17323">
    <property type="entry name" value="MFS_Tpo1_MDR_like"/>
    <property type="match status" value="1"/>
</dbReference>
<feature type="transmembrane region" description="Helical" evidence="10">
    <location>
        <begin position="186"/>
        <end position="204"/>
    </location>
</feature>
<feature type="transmembrane region" description="Helical" evidence="10">
    <location>
        <begin position="353"/>
        <end position="379"/>
    </location>
</feature>
<dbReference type="Proteomes" id="UP000230605">
    <property type="component" value="Chromosome 3"/>
</dbReference>
<dbReference type="PANTHER" id="PTHR23502">
    <property type="entry name" value="MAJOR FACILITATOR SUPERFAMILY"/>
    <property type="match status" value="1"/>
</dbReference>
<evidence type="ECO:0000259" key="11">
    <source>
        <dbReference type="PROSITE" id="PS50850"/>
    </source>
</evidence>
<evidence type="ECO:0000256" key="2">
    <source>
        <dbReference type="ARBA" id="ARBA00022692"/>
    </source>
</evidence>
<dbReference type="Proteomes" id="UP001302367">
    <property type="component" value="Chromosome 3"/>
</dbReference>
<feature type="transmembrane region" description="Helical" evidence="10">
    <location>
        <begin position="119"/>
        <end position="139"/>
    </location>
</feature>
<gene>
    <name evidence="12" type="ORF">CB0940_03559</name>
    <name evidence="13" type="ORF">RHO25_005355</name>
</gene>
<reference evidence="12 14" key="1">
    <citation type="submission" date="2015-10" db="EMBL/GenBank/DDBJ databases">
        <title>The cercosporin biosynthetic gene cluster was horizontally transferred to several fungal lineages and shown to be expanded in Cercospora beticola based on microsynteny with recipient genomes.</title>
        <authorList>
            <person name="De Jonge R."/>
            <person name="Ebert M.K."/>
            <person name="Suttle J.C."/>
            <person name="Jurick Ii W.M."/>
            <person name="Secor G.A."/>
            <person name="Thomma B.P."/>
            <person name="Van De Peer Y."/>
            <person name="Bolton M.D."/>
        </authorList>
    </citation>
    <scope>NUCLEOTIDE SEQUENCE [LARGE SCALE GENOMIC DNA]</scope>
    <source>
        <strain evidence="12 14">09-40</strain>
    </source>
</reference>
<feature type="transmembrane region" description="Helical" evidence="10">
    <location>
        <begin position="246"/>
        <end position="268"/>
    </location>
</feature>
<dbReference type="GO" id="GO:0022857">
    <property type="term" value="F:transmembrane transporter activity"/>
    <property type="evidence" value="ECO:0007669"/>
    <property type="project" value="InterPro"/>
</dbReference>
<name>A0A2G5I3A0_CERBT</name>
<protein>
    <recommendedName>
        <fullName evidence="7">Cercosporin MFS transporter CTB4</fullName>
    </recommendedName>
    <alternativeName>
        <fullName evidence="8">Cercosporin toxin biosynthesis cluster protein 4</fullName>
    </alternativeName>
</protein>
<accession>A0A2G5I3A0</accession>
<dbReference type="SUPFAM" id="SSF103473">
    <property type="entry name" value="MFS general substrate transporter"/>
    <property type="match status" value="1"/>
</dbReference>
<feature type="domain" description="Major facilitator superfamily (MFS) profile" evidence="11">
    <location>
        <begin position="121"/>
        <end position="549"/>
    </location>
</feature>
<keyword evidence="2 10" id="KW-0812">Transmembrane</keyword>
<reference evidence="13 15" key="2">
    <citation type="submission" date="2023-09" db="EMBL/GenBank/DDBJ databases">
        <title>Complete-Gapless Cercospora beticola genome.</title>
        <authorList>
            <person name="Wyatt N.A."/>
            <person name="Spanner R.E."/>
            <person name="Bolton M.D."/>
        </authorList>
    </citation>
    <scope>NUCLEOTIDE SEQUENCE [LARGE SCALE GENOMIC DNA]</scope>
    <source>
        <strain evidence="13">Cb09-40</strain>
    </source>
</reference>
<evidence type="ECO:0000256" key="6">
    <source>
        <dbReference type="ARBA" id="ARBA00053977"/>
    </source>
</evidence>